<organism evidence="4 5">
    <name type="scientific">Primorskyibacter sedentarius</name>
    <dbReference type="NCBI Taxonomy" id="745311"/>
    <lineage>
        <taxon>Bacteria</taxon>
        <taxon>Pseudomonadati</taxon>
        <taxon>Pseudomonadota</taxon>
        <taxon>Alphaproteobacteria</taxon>
        <taxon>Rhodobacterales</taxon>
        <taxon>Roseobacteraceae</taxon>
        <taxon>Primorskyibacter</taxon>
    </lineage>
</organism>
<feature type="region of interest" description="Disordered" evidence="3">
    <location>
        <begin position="1"/>
        <end position="23"/>
    </location>
</feature>
<comment type="subcellular location">
    <subcellularLocation>
        <location evidence="1">Secreted</location>
    </subcellularLocation>
</comment>
<dbReference type="InterPro" id="IPR050557">
    <property type="entry name" value="RTX_toxin/Mannuronan_C5-epim"/>
</dbReference>
<dbReference type="Pfam" id="PF00353">
    <property type="entry name" value="HemolysinCabind"/>
    <property type="match status" value="6"/>
</dbReference>
<dbReference type="EMBL" id="SLZU01000012">
    <property type="protein sequence ID" value="TCS61177.1"/>
    <property type="molecule type" value="Genomic_DNA"/>
</dbReference>
<dbReference type="GO" id="GO:0005576">
    <property type="term" value="C:extracellular region"/>
    <property type="evidence" value="ECO:0007669"/>
    <property type="project" value="UniProtKB-SubCell"/>
</dbReference>
<dbReference type="OrthoDB" id="8479154at2"/>
<keyword evidence="2" id="KW-0964">Secreted</keyword>
<dbReference type="Proteomes" id="UP000295696">
    <property type="component" value="Unassembled WGS sequence"/>
</dbReference>
<protein>
    <submittedName>
        <fullName evidence="4">Hemolysin type calcium-binding protein</fullName>
    </submittedName>
</protein>
<evidence type="ECO:0000313" key="5">
    <source>
        <dbReference type="Proteomes" id="UP000295696"/>
    </source>
</evidence>
<dbReference type="InterPro" id="IPR001343">
    <property type="entry name" value="Hemolysn_Ca-bd"/>
</dbReference>
<evidence type="ECO:0000313" key="4">
    <source>
        <dbReference type="EMBL" id="TCS61177.1"/>
    </source>
</evidence>
<proteinExistence type="predicted"/>
<evidence type="ECO:0000256" key="2">
    <source>
        <dbReference type="ARBA" id="ARBA00022525"/>
    </source>
</evidence>
<dbReference type="PANTHER" id="PTHR38340">
    <property type="entry name" value="S-LAYER PROTEIN"/>
    <property type="match status" value="1"/>
</dbReference>
<dbReference type="Gene3D" id="2.150.10.10">
    <property type="entry name" value="Serralysin-like metalloprotease, C-terminal"/>
    <property type="match status" value="3"/>
</dbReference>
<dbReference type="RefSeq" id="WP_132246796.1">
    <property type="nucleotide sequence ID" value="NZ_SLZU01000012.1"/>
</dbReference>
<dbReference type="AlphaFoldDB" id="A0A4R3J6Z9"/>
<dbReference type="PROSITE" id="PS00330">
    <property type="entry name" value="HEMOLYSIN_CALCIUM"/>
    <property type="match status" value="3"/>
</dbReference>
<feature type="region of interest" description="Disordered" evidence="3">
    <location>
        <begin position="607"/>
        <end position="636"/>
    </location>
</feature>
<accession>A0A4R3J6Z9</accession>
<comment type="caution">
    <text evidence="4">The sequence shown here is derived from an EMBL/GenBank/DDBJ whole genome shotgun (WGS) entry which is preliminary data.</text>
</comment>
<name>A0A4R3J6Z9_9RHOB</name>
<dbReference type="GO" id="GO:0005509">
    <property type="term" value="F:calcium ion binding"/>
    <property type="evidence" value="ECO:0007669"/>
    <property type="project" value="InterPro"/>
</dbReference>
<dbReference type="SUPFAM" id="SSF51120">
    <property type="entry name" value="beta-Roll"/>
    <property type="match status" value="3"/>
</dbReference>
<evidence type="ECO:0000256" key="3">
    <source>
        <dbReference type="SAM" id="MobiDB-lite"/>
    </source>
</evidence>
<reference evidence="4 5" key="1">
    <citation type="submission" date="2019-03" db="EMBL/GenBank/DDBJ databases">
        <title>Genomic Encyclopedia of Type Strains, Phase IV (KMG-IV): sequencing the most valuable type-strain genomes for metagenomic binning, comparative biology and taxonomic classification.</title>
        <authorList>
            <person name="Goeker M."/>
        </authorList>
    </citation>
    <scope>NUCLEOTIDE SEQUENCE [LARGE SCALE GENOMIC DNA]</scope>
    <source>
        <strain evidence="4 5">DSM 104836</strain>
    </source>
</reference>
<dbReference type="PRINTS" id="PR00313">
    <property type="entry name" value="CABNDNGRPT"/>
</dbReference>
<dbReference type="InterPro" id="IPR011049">
    <property type="entry name" value="Serralysin-like_metalloprot_C"/>
</dbReference>
<sequence>MPVSPTVSYLGTSTDNDLSDGFTNQNGETLASDADTADSVNGLEGNDVISTGLGNDLAAGDMVGDEWVFVDGKWVFVPSALVSSAYGQDFSFDDLIQAGAGDDVLLGNGGNDSLYAGLGDDIVNAGRGSDFLFGDHGDDTLNLEAGDDIAEGGQGADIVNGGAGNDVIFGDENGRNFLRETDGATTLAQHAKTGGWTLTGAAGQQMISQTAATVAGETYTITFDLAANLSGGHSAAAVDVIWNGQTVETVQATSGVFSSFEIEVQGQGSESALSFRSATPAEATPYDTSGPIASYDKAMTIGGTDVTVSAFAPGQAKLYQVIDGQLNVFDPAGQTYTAVGAQPDFKINGVGYNIEDDLIYGVAKSTGTDSLGNAVAIADVVMIDAEGATYRIGKGYYGDYVGDFDDKGNLWTFHSALNRISIIDVDALDANGNPTITYHHFPAGMFTDRTFDLAFDAATNSFIGVIAPQTQGGHGKVVRIDVSDVMNGGKPTFTEIAVTATLQDGAMIDGMAKGAYGAVFFDGSGNIYYGLNSGDHDMDASTGRSGAIFKINADWEAGTAYSEFMSDAPVTGSNDGAVDPRSTDAFAQTETDAPLLLRNASLTIEAGGNDTLRGGTGDDTVHGDEGDDVINGGAGEDLLYGDEGADRILGAADGDTLHGGAGNDSLLGNAGSDDLDGGADADYLHGGNGYDALAGGDGQDKLVGGLGQDTLEGGAGNDHIWGGDWAADGMQDVFVFKAGSGRDFVHDFEAGTDLLDLTFFETGMDAVLNAAQDKGWATVIDLAALDRGQAEDRLILKSVDLADLTQDSFIF</sequence>
<dbReference type="PANTHER" id="PTHR38340:SF1">
    <property type="entry name" value="S-LAYER PROTEIN"/>
    <property type="match status" value="1"/>
</dbReference>
<gene>
    <name evidence="4" type="ORF">EDD52_112135</name>
</gene>
<evidence type="ECO:0000256" key="1">
    <source>
        <dbReference type="ARBA" id="ARBA00004613"/>
    </source>
</evidence>
<dbReference type="InterPro" id="IPR018511">
    <property type="entry name" value="Hemolysin-typ_Ca-bd_CS"/>
</dbReference>
<keyword evidence="5" id="KW-1185">Reference proteome</keyword>